<dbReference type="HOGENOM" id="CLU_063430_0_0_12"/>
<dbReference type="EMBL" id="CP002659">
    <property type="protein sequence ID" value="AEC01780.1"/>
    <property type="molecule type" value="Genomic_DNA"/>
</dbReference>
<dbReference type="Gene3D" id="3.40.50.150">
    <property type="entry name" value="Vaccinia Virus protein VP39"/>
    <property type="match status" value="1"/>
</dbReference>
<keyword evidence="4 7" id="KW-0808">Transferase</keyword>
<evidence type="ECO:0000256" key="6">
    <source>
        <dbReference type="ARBA" id="ARBA00047942"/>
    </source>
</evidence>
<keyword evidence="3 7" id="KW-0489">Methyltransferase</keyword>
<evidence type="ECO:0000256" key="7">
    <source>
        <dbReference type="RuleBase" id="RU361257"/>
    </source>
</evidence>
<dbReference type="Gene3D" id="1.10.1020.10">
    <property type="entry name" value="Adenine-specific Methyltransferase, Domain 2"/>
    <property type="match status" value="1"/>
</dbReference>
<organism evidence="8 9">
    <name type="scientific">Parasphaerochaeta coccoides (strain ATCC BAA-1237 / DSM 17374 / SPN1)</name>
    <name type="common">Sphaerochaeta coccoides</name>
    <dbReference type="NCBI Taxonomy" id="760011"/>
    <lineage>
        <taxon>Bacteria</taxon>
        <taxon>Pseudomonadati</taxon>
        <taxon>Spirochaetota</taxon>
        <taxon>Spirochaetia</taxon>
        <taxon>Spirochaetales</taxon>
        <taxon>Sphaerochaetaceae</taxon>
        <taxon>Parasphaerochaeta</taxon>
    </lineage>
</organism>
<dbReference type="InterPro" id="IPR023095">
    <property type="entry name" value="Ade_MeTrfase_dom_2"/>
</dbReference>
<dbReference type="InterPro" id="IPR029063">
    <property type="entry name" value="SAM-dependent_MTases_sf"/>
</dbReference>
<keyword evidence="9" id="KW-1185">Reference proteome</keyword>
<dbReference type="eggNOG" id="COG0338">
    <property type="taxonomic scope" value="Bacteria"/>
</dbReference>
<dbReference type="REBASE" id="34821">
    <property type="entry name" value="M.Sco17374ORF552P"/>
</dbReference>
<evidence type="ECO:0000256" key="3">
    <source>
        <dbReference type="ARBA" id="ARBA00022603"/>
    </source>
</evidence>
<dbReference type="PANTHER" id="PTHR30481:SF3">
    <property type="entry name" value="DNA ADENINE METHYLASE"/>
    <property type="match status" value="1"/>
</dbReference>
<evidence type="ECO:0000256" key="1">
    <source>
        <dbReference type="ARBA" id="ARBA00006594"/>
    </source>
</evidence>
<gene>
    <name evidence="8" type="ordered locus">Spico_0552</name>
</gene>
<dbReference type="EC" id="2.1.1.72" evidence="2 7"/>
<evidence type="ECO:0000313" key="8">
    <source>
        <dbReference type="EMBL" id="AEC01780.1"/>
    </source>
</evidence>
<dbReference type="GO" id="GO:0006298">
    <property type="term" value="P:mismatch repair"/>
    <property type="evidence" value="ECO:0007669"/>
    <property type="project" value="TreeGrafter"/>
</dbReference>
<accession>F4GK08</accession>
<dbReference type="InterPro" id="IPR002052">
    <property type="entry name" value="DNA_methylase_N6_adenine_CS"/>
</dbReference>
<reference evidence="9" key="1">
    <citation type="submission" date="2011-04" db="EMBL/GenBank/DDBJ databases">
        <title>The complete genome of Spirochaeta coccoides DSM 17374.</title>
        <authorList>
            <person name="Lucas S."/>
            <person name="Copeland A."/>
            <person name="Lapidus A."/>
            <person name="Bruce D."/>
            <person name="Goodwin L."/>
            <person name="Pitluck S."/>
            <person name="Peters L."/>
            <person name="Kyrpides N."/>
            <person name="Mavromatis K."/>
            <person name="Pagani I."/>
            <person name="Ivanova N."/>
            <person name="Ovchinnikova G."/>
            <person name="Lu M."/>
            <person name="Detter J.C."/>
            <person name="Tapia R."/>
            <person name="Han C."/>
            <person name="Land M."/>
            <person name="Hauser L."/>
            <person name="Markowitz V."/>
            <person name="Cheng J.-F."/>
            <person name="Hugenholtz P."/>
            <person name="Woyke T."/>
            <person name="Wu D."/>
            <person name="Spring S."/>
            <person name="Schroeder M."/>
            <person name="Brambilla E."/>
            <person name="Klenk H.-P."/>
            <person name="Eisen J.A."/>
        </authorList>
    </citation>
    <scope>NUCLEOTIDE SEQUENCE [LARGE SCALE GENOMIC DNA]</scope>
    <source>
        <strain evidence="9">ATCC BAA-1237 / DSM 17374 / SPN1</strain>
    </source>
</reference>
<keyword evidence="5 7" id="KW-0949">S-adenosyl-L-methionine</keyword>
<proteinExistence type="inferred from homology"/>
<name>F4GK08_PARC1</name>
<dbReference type="AlphaFoldDB" id="F4GK08"/>
<comment type="catalytic activity">
    <reaction evidence="6 7">
        <text>a 2'-deoxyadenosine in DNA + S-adenosyl-L-methionine = an N(6)-methyl-2'-deoxyadenosine in DNA + S-adenosyl-L-homocysteine + H(+)</text>
        <dbReference type="Rhea" id="RHEA:15197"/>
        <dbReference type="Rhea" id="RHEA-COMP:12418"/>
        <dbReference type="Rhea" id="RHEA-COMP:12419"/>
        <dbReference type="ChEBI" id="CHEBI:15378"/>
        <dbReference type="ChEBI" id="CHEBI:57856"/>
        <dbReference type="ChEBI" id="CHEBI:59789"/>
        <dbReference type="ChEBI" id="CHEBI:90615"/>
        <dbReference type="ChEBI" id="CHEBI:90616"/>
        <dbReference type="EC" id="2.1.1.72"/>
    </reaction>
</comment>
<dbReference type="OrthoDB" id="9805629at2"/>
<dbReference type="GO" id="GO:1904047">
    <property type="term" value="F:S-adenosyl-L-methionine binding"/>
    <property type="evidence" value="ECO:0007669"/>
    <property type="project" value="TreeGrafter"/>
</dbReference>
<dbReference type="GO" id="GO:0009307">
    <property type="term" value="P:DNA restriction-modification system"/>
    <property type="evidence" value="ECO:0007669"/>
    <property type="project" value="InterPro"/>
</dbReference>
<evidence type="ECO:0000313" key="9">
    <source>
        <dbReference type="Proteomes" id="UP000007939"/>
    </source>
</evidence>
<comment type="similarity">
    <text evidence="1 7">Belongs to the N(4)/N(6)-methyltransferase family.</text>
</comment>
<dbReference type="STRING" id="760011.Spico_0552"/>
<evidence type="ECO:0000256" key="2">
    <source>
        <dbReference type="ARBA" id="ARBA00011900"/>
    </source>
</evidence>
<dbReference type="PANTHER" id="PTHR30481">
    <property type="entry name" value="DNA ADENINE METHYLASE"/>
    <property type="match status" value="1"/>
</dbReference>
<dbReference type="GO" id="GO:0009007">
    <property type="term" value="F:site-specific DNA-methyltransferase (adenine-specific) activity"/>
    <property type="evidence" value="ECO:0007669"/>
    <property type="project" value="UniProtKB-UniRule"/>
</dbReference>
<dbReference type="GO" id="GO:0043565">
    <property type="term" value="F:sequence-specific DNA binding"/>
    <property type="evidence" value="ECO:0007669"/>
    <property type="project" value="TreeGrafter"/>
</dbReference>
<dbReference type="PROSITE" id="PS00092">
    <property type="entry name" value="N6_MTASE"/>
    <property type="match status" value="1"/>
</dbReference>
<reference evidence="8 9" key="2">
    <citation type="journal article" date="2012" name="Stand. Genomic Sci.">
        <title>Complete genome sequence of the termite hindgut bacterium Spirochaeta coccoides type strain (SPN1(T)), reclassification in the genus Sphaerochaeta as Sphaerochaeta coccoides comb. nov. and emendations of the family Spirochaetaceae and the genus Sphaerochaeta.</title>
        <authorList>
            <person name="Abt B."/>
            <person name="Han C."/>
            <person name="Scheuner C."/>
            <person name="Lu M."/>
            <person name="Lapidus A."/>
            <person name="Nolan M."/>
            <person name="Lucas S."/>
            <person name="Hammon N."/>
            <person name="Deshpande S."/>
            <person name="Cheng J.F."/>
            <person name="Tapia R."/>
            <person name="Goodwin L.A."/>
            <person name="Pitluck S."/>
            <person name="Liolios K."/>
            <person name="Pagani I."/>
            <person name="Ivanova N."/>
            <person name="Mavromatis K."/>
            <person name="Mikhailova N."/>
            <person name="Huntemann M."/>
            <person name="Pati A."/>
            <person name="Chen A."/>
            <person name="Palaniappan K."/>
            <person name="Land M."/>
            <person name="Hauser L."/>
            <person name="Brambilla E.M."/>
            <person name="Rohde M."/>
            <person name="Spring S."/>
            <person name="Gronow S."/>
            <person name="Goker M."/>
            <person name="Woyke T."/>
            <person name="Bristow J."/>
            <person name="Eisen J.A."/>
            <person name="Markowitz V."/>
            <person name="Hugenholtz P."/>
            <person name="Kyrpides N.C."/>
            <person name="Klenk H.P."/>
            <person name="Detter J.C."/>
        </authorList>
    </citation>
    <scope>NUCLEOTIDE SEQUENCE [LARGE SCALE GENOMIC DNA]</scope>
    <source>
        <strain evidence="9">ATCC BAA-1237 / DSM 17374 / SPN1</strain>
    </source>
</reference>
<dbReference type="SUPFAM" id="SSF53335">
    <property type="entry name" value="S-adenosyl-L-methionine-dependent methyltransferases"/>
    <property type="match status" value="1"/>
</dbReference>
<dbReference type="NCBIfam" id="TIGR00571">
    <property type="entry name" value="dam"/>
    <property type="match status" value="1"/>
</dbReference>
<dbReference type="eggNOG" id="COG3177">
    <property type="taxonomic scope" value="Bacteria"/>
</dbReference>
<evidence type="ECO:0000256" key="4">
    <source>
        <dbReference type="ARBA" id="ARBA00022679"/>
    </source>
</evidence>
<dbReference type="RefSeq" id="WP_013739176.1">
    <property type="nucleotide sequence ID" value="NC_015436.1"/>
</dbReference>
<sequence length="360" mass="40826">MDFMTAKEASALWGISQRRVALLCSENRIDGAEMMGKMWLIPNTATKPDDARSLRFQPLECLPVKPFVKWAGGKAQILDEIRRLYPSGLGATITKYAEPFVGGGAVLFDILSKYQLDEIYISDINRELIATYTHIRDDVGELVDALRTMEQEYIPASDDDRKEYYYEKRERFNHLKAESDTSVEVAALFIYLNRTCFNGLYRVNSKGGFNVPMGSYKNPTICDENNLAAVSERLQNVEIVCGDYKESWSFIDKRTFAYFDPPYRPLSDTASFTSYAQDGFDDDKQEELARFIKELSRKGAYVVASNSDPKNTNEGDNFFDELYNSLSIARISASRTINSVGDKRGRVSELLISNCEAIRV</sequence>
<dbReference type="KEGG" id="scc:Spico_0552"/>
<evidence type="ECO:0000256" key="5">
    <source>
        <dbReference type="ARBA" id="ARBA00022691"/>
    </source>
</evidence>
<dbReference type="InterPro" id="IPR012327">
    <property type="entry name" value="MeTrfase_D12"/>
</dbReference>
<dbReference type="Proteomes" id="UP000007939">
    <property type="component" value="Chromosome"/>
</dbReference>
<dbReference type="PRINTS" id="PR00505">
    <property type="entry name" value="D12N6MTFRASE"/>
</dbReference>
<dbReference type="GO" id="GO:0032259">
    <property type="term" value="P:methylation"/>
    <property type="evidence" value="ECO:0007669"/>
    <property type="project" value="UniProtKB-KW"/>
</dbReference>
<protein>
    <recommendedName>
        <fullName evidence="2 7">Site-specific DNA-methyltransferase (adenine-specific)</fullName>
        <ecNumber evidence="2 7">2.1.1.72</ecNumber>
    </recommendedName>
</protein>
<dbReference type="Pfam" id="PF02086">
    <property type="entry name" value="MethyltransfD12"/>
    <property type="match status" value="1"/>
</dbReference>